<dbReference type="Proteomes" id="UP000326067">
    <property type="component" value="Unassembled WGS sequence"/>
</dbReference>
<name>A0A5E7G8R6_PSEFL</name>
<feature type="domain" description="DUF4123" evidence="1">
    <location>
        <begin position="19"/>
        <end position="132"/>
    </location>
</feature>
<dbReference type="RefSeq" id="WP_150634879.1">
    <property type="nucleotide sequence ID" value="NZ_CABVIC010000001.1"/>
</dbReference>
<dbReference type="AlphaFoldDB" id="A0A5E7G8R6"/>
<evidence type="ECO:0000313" key="2">
    <source>
        <dbReference type="EMBL" id="VVO47990.1"/>
    </source>
</evidence>
<gene>
    <name evidence="2" type="ORF">PS847_00122</name>
</gene>
<protein>
    <recommendedName>
        <fullName evidence="1">DUF4123 domain-containing protein</fullName>
    </recommendedName>
</protein>
<accession>A0A5E7G8R6</accession>
<evidence type="ECO:0000313" key="3">
    <source>
        <dbReference type="Proteomes" id="UP000326067"/>
    </source>
</evidence>
<dbReference type="Pfam" id="PF13503">
    <property type="entry name" value="DUF4123"/>
    <property type="match status" value="1"/>
</dbReference>
<organism evidence="2 3">
    <name type="scientific">Pseudomonas fluorescens</name>
    <dbReference type="NCBI Taxonomy" id="294"/>
    <lineage>
        <taxon>Bacteria</taxon>
        <taxon>Pseudomonadati</taxon>
        <taxon>Pseudomonadota</taxon>
        <taxon>Gammaproteobacteria</taxon>
        <taxon>Pseudomonadales</taxon>
        <taxon>Pseudomonadaceae</taxon>
        <taxon>Pseudomonas</taxon>
    </lineage>
</organism>
<reference evidence="2 3" key="1">
    <citation type="submission" date="2019-09" db="EMBL/GenBank/DDBJ databases">
        <authorList>
            <person name="Chandra G."/>
            <person name="Truman W A."/>
        </authorList>
    </citation>
    <scope>NUCLEOTIDE SEQUENCE [LARGE SCALE GENOMIC DNA]</scope>
    <source>
        <strain evidence="2">PS847</strain>
    </source>
</reference>
<evidence type="ECO:0000259" key="1">
    <source>
        <dbReference type="Pfam" id="PF13503"/>
    </source>
</evidence>
<proteinExistence type="predicted"/>
<sequence>MSLLTDWPEGLPWAEQQAFVLLDGATIADLPAQLRRLDPAANAFALYDQPPFSALRDVSPLLVALADADDPVARFYRQYAQQEWGVLLFSAAPAHEIVAHLRQLLIVELPVGSPVLLRLADAAVAQALFASGDASLFGPLGCVVTADGARGVWHCQRPRHGQGGALVAPYRLSAEQDAALDRVDRRRVLLDIDTHLLKHFPDFHVGDTAVERWQLLERIHAHASELALSSPSEILLYANVVAWLDDAACSRHPQIHQLMHTPSLQSPGERVAIAAAIAFRWASERHQS</sequence>
<dbReference type="InterPro" id="IPR025391">
    <property type="entry name" value="DUF4123"/>
</dbReference>
<dbReference type="EMBL" id="CABVIC010000001">
    <property type="protein sequence ID" value="VVO47990.1"/>
    <property type="molecule type" value="Genomic_DNA"/>
</dbReference>